<protein>
    <submittedName>
        <fullName evidence="2">Uncharacterized protein</fullName>
    </submittedName>
</protein>
<feature type="compositionally biased region" description="Low complexity" evidence="1">
    <location>
        <begin position="39"/>
        <end position="54"/>
    </location>
</feature>
<proteinExistence type="predicted"/>
<reference evidence="2" key="2">
    <citation type="submission" date="2023-05" db="EMBL/GenBank/DDBJ databases">
        <authorList>
            <consortium name="Lawrence Berkeley National Laboratory"/>
            <person name="Steindorff A."/>
            <person name="Hensen N."/>
            <person name="Bonometti L."/>
            <person name="Westerberg I."/>
            <person name="Brannstrom I.O."/>
            <person name="Guillou S."/>
            <person name="Cros-Aarteil S."/>
            <person name="Calhoun S."/>
            <person name="Haridas S."/>
            <person name="Kuo A."/>
            <person name="Mondo S."/>
            <person name="Pangilinan J."/>
            <person name="Riley R."/>
            <person name="Labutti K."/>
            <person name="Andreopoulos B."/>
            <person name="Lipzen A."/>
            <person name="Chen C."/>
            <person name="Yanf M."/>
            <person name="Daum C."/>
            <person name="Ng V."/>
            <person name="Clum A."/>
            <person name="Ohm R."/>
            <person name="Martin F."/>
            <person name="Silar P."/>
            <person name="Natvig D."/>
            <person name="Lalanne C."/>
            <person name="Gautier V."/>
            <person name="Ament-Velasquez S.L."/>
            <person name="Kruys A."/>
            <person name="Hutchinson M.I."/>
            <person name="Powell A.J."/>
            <person name="Barry K."/>
            <person name="Miller A.N."/>
            <person name="Grigoriev I.V."/>
            <person name="Debuchy R."/>
            <person name="Gladieux P."/>
            <person name="Thoren M.H."/>
            <person name="Johannesson H."/>
        </authorList>
    </citation>
    <scope>NUCLEOTIDE SEQUENCE</scope>
    <source>
        <strain evidence="2">CBS 359.72</strain>
    </source>
</reference>
<reference evidence="2" key="1">
    <citation type="journal article" date="2023" name="Mol. Phylogenet. Evol.">
        <title>Genome-scale phylogeny and comparative genomics of the fungal order Sordariales.</title>
        <authorList>
            <person name="Hensen N."/>
            <person name="Bonometti L."/>
            <person name="Westerberg I."/>
            <person name="Brannstrom I.O."/>
            <person name="Guillou S."/>
            <person name="Cros-Aarteil S."/>
            <person name="Calhoun S."/>
            <person name="Haridas S."/>
            <person name="Kuo A."/>
            <person name="Mondo S."/>
            <person name="Pangilinan J."/>
            <person name="Riley R."/>
            <person name="LaButti K."/>
            <person name="Andreopoulos B."/>
            <person name="Lipzen A."/>
            <person name="Chen C."/>
            <person name="Yan M."/>
            <person name="Daum C."/>
            <person name="Ng V."/>
            <person name="Clum A."/>
            <person name="Steindorff A."/>
            <person name="Ohm R.A."/>
            <person name="Martin F."/>
            <person name="Silar P."/>
            <person name="Natvig D.O."/>
            <person name="Lalanne C."/>
            <person name="Gautier V."/>
            <person name="Ament-Velasquez S.L."/>
            <person name="Kruys A."/>
            <person name="Hutchinson M.I."/>
            <person name="Powell A.J."/>
            <person name="Barry K."/>
            <person name="Miller A.N."/>
            <person name="Grigoriev I.V."/>
            <person name="Debuchy R."/>
            <person name="Gladieux P."/>
            <person name="Hiltunen Thoren M."/>
            <person name="Johannesson H."/>
        </authorList>
    </citation>
    <scope>NUCLEOTIDE SEQUENCE</scope>
    <source>
        <strain evidence="2">CBS 359.72</strain>
    </source>
</reference>
<keyword evidence="3" id="KW-1185">Reference proteome</keyword>
<feature type="region of interest" description="Disordered" evidence="1">
    <location>
        <begin position="32"/>
        <end position="54"/>
    </location>
</feature>
<dbReference type="Proteomes" id="UP001303647">
    <property type="component" value="Unassembled WGS sequence"/>
</dbReference>
<feature type="non-terminal residue" evidence="2">
    <location>
        <position position="1"/>
    </location>
</feature>
<organism evidence="2 3">
    <name type="scientific">Corynascus novoguineensis</name>
    <dbReference type="NCBI Taxonomy" id="1126955"/>
    <lineage>
        <taxon>Eukaryota</taxon>
        <taxon>Fungi</taxon>
        <taxon>Dikarya</taxon>
        <taxon>Ascomycota</taxon>
        <taxon>Pezizomycotina</taxon>
        <taxon>Sordariomycetes</taxon>
        <taxon>Sordariomycetidae</taxon>
        <taxon>Sordariales</taxon>
        <taxon>Chaetomiaceae</taxon>
        <taxon>Corynascus</taxon>
    </lineage>
</organism>
<name>A0AAN7CJU3_9PEZI</name>
<evidence type="ECO:0000256" key="1">
    <source>
        <dbReference type="SAM" id="MobiDB-lite"/>
    </source>
</evidence>
<sequence>QVSPTDPVPTIVSQALVNLSSILQARALLDDEDVSSRDSTSVTQTQTPTRTGGRRSALLATIASASALPGPLHTPALRVRAHAIMRAAADHSSAMMVMAADSMRERSRAKEEKEEDKPRDEVLRHLEAVRVWLEGSTRELEELIRGVYVGLRGNIRDGWWVDKGALMTVASKVKEVLGREMVLVERLGERLGEGSGKAIRLSEDDAAMLGLPQTTVAKIEQWRAGVSG</sequence>
<comment type="caution">
    <text evidence="2">The sequence shown here is derived from an EMBL/GenBank/DDBJ whole genome shotgun (WGS) entry which is preliminary data.</text>
</comment>
<dbReference type="EMBL" id="MU857816">
    <property type="protein sequence ID" value="KAK4243444.1"/>
    <property type="molecule type" value="Genomic_DNA"/>
</dbReference>
<evidence type="ECO:0000313" key="3">
    <source>
        <dbReference type="Proteomes" id="UP001303647"/>
    </source>
</evidence>
<gene>
    <name evidence="2" type="ORF">C7999DRAFT_18196</name>
</gene>
<dbReference type="AlphaFoldDB" id="A0AAN7CJU3"/>
<evidence type="ECO:0000313" key="2">
    <source>
        <dbReference type="EMBL" id="KAK4243444.1"/>
    </source>
</evidence>
<accession>A0AAN7CJU3</accession>